<evidence type="ECO:0000256" key="2">
    <source>
        <dbReference type="SAM" id="SignalP"/>
    </source>
</evidence>
<keyword evidence="1 4" id="KW-0378">Hydrolase</keyword>
<dbReference type="Pfam" id="PF20434">
    <property type="entry name" value="BD-FAE"/>
    <property type="match status" value="1"/>
</dbReference>
<comment type="caution">
    <text evidence="4">The sequence shown here is derived from an EMBL/GenBank/DDBJ whole genome shotgun (WGS) entry which is preliminary data.</text>
</comment>
<feature type="signal peptide" evidence="2">
    <location>
        <begin position="1"/>
        <end position="17"/>
    </location>
</feature>
<gene>
    <name evidence="4" type="ORF">FHS83_000750</name>
</gene>
<dbReference type="Gene3D" id="3.40.50.1820">
    <property type="entry name" value="alpha/beta hydrolase"/>
    <property type="match status" value="1"/>
</dbReference>
<dbReference type="PANTHER" id="PTHR48081">
    <property type="entry name" value="AB HYDROLASE SUPERFAMILY PROTEIN C4A8.06C"/>
    <property type="match status" value="1"/>
</dbReference>
<keyword evidence="5" id="KW-1185">Reference proteome</keyword>
<evidence type="ECO:0000256" key="1">
    <source>
        <dbReference type="ARBA" id="ARBA00022801"/>
    </source>
</evidence>
<keyword evidence="2" id="KW-0732">Signal</keyword>
<dbReference type="Proteomes" id="UP000570514">
    <property type="component" value="Unassembled WGS sequence"/>
</dbReference>
<dbReference type="InterPro" id="IPR050300">
    <property type="entry name" value="GDXG_lipolytic_enzyme"/>
</dbReference>
<dbReference type="AlphaFoldDB" id="A0A846MWI2"/>
<dbReference type="EC" id="3.1.1.11" evidence="4"/>
<organism evidence="4 5">
    <name type="scientific">Rhizomicrobium palustre</name>
    <dbReference type="NCBI Taxonomy" id="189966"/>
    <lineage>
        <taxon>Bacteria</taxon>
        <taxon>Pseudomonadati</taxon>
        <taxon>Pseudomonadota</taxon>
        <taxon>Alphaproteobacteria</taxon>
        <taxon>Micropepsales</taxon>
        <taxon>Micropepsaceae</taxon>
        <taxon>Rhizomicrobium</taxon>
    </lineage>
</organism>
<dbReference type="SUPFAM" id="SSF53474">
    <property type="entry name" value="alpha/beta-Hydrolases"/>
    <property type="match status" value="1"/>
</dbReference>
<dbReference type="InterPro" id="IPR049492">
    <property type="entry name" value="BD-FAE-like_dom"/>
</dbReference>
<feature type="chain" id="PRO_5032715767" evidence="2">
    <location>
        <begin position="18"/>
        <end position="324"/>
    </location>
</feature>
<evidence type="ECO:0000313" key="5">
    <source>
        <dbReference type="Proteomes" id="UP000570514"/>
    </source>
</evidence>
<accession>A0A846MWI2</accession>
<feature type="domain" description="BD-FAE-like" evidence="3">
    <location>
        <begin position="73"/>
        <end position="256"/>
    </location>
</feature>
<dbReference type="EMBL" id="JAASRM010000001">
    <property type="protein sequence ID" value="NIK87432.1"/>
    <property type="molecule type" value="Genomic_DNA"/>
</dbReference>
<proteinExistence type="predicted"/>
<evidence type="ECO:0000259" key="3">
    <source>
        <dbReference type="Pfam" id="PF20434"/>
    </source>
</evidence>
<evidence type="ECO:0000313" key="4">
    <source>
        <dbReference type="EMBL" id="NIK87432.1"/>
    </source>
</evidence>
<protein>
    <submittedName>
        <fullName evidence="4">Pectinesterase</fullName>
        <ecNumber evidence="4">3.1.1.11</ecNumber>
    </submittedName>
</protein>
<dbReference type="GO" id="GO:0030599">
    <property type="term" value="F:pectinesterase activity"/>
    <property type="evidence" value="ECO:0007669"/>
    <property type="project" value="UniProtKB-EC"/>
</dbReference>
<dbReference type="InterPro" id="IPR029058">
    <property type="entry name" value="AB_hydrolase_fold"/>
</dbReference>
<reference evidence="4 5" key="1">
    <citation type="submission" date="2020-03" db="EMBL/GenBank/DDBJ databases">
        <title>Genomic Encyclopedia of Type Strains, Phase IV (KMG-IV): sequencing the most valuable type-strain genomes for metagenomic binning, comparative biology and taxonomic classification.</title>
        <authorList>
            <person name="Goeker M."/>
        </authorList>
    </citation>
    <scope>NUCLEOTIDE SEQUENCE [LARGE SCALE GENOMIC DNA]</scope>
    <source>
        <strain evidence="4 5">DSM 19867</strain>
    </source>
</reference>
<dbReference type="RefSeq" id="WP_167081025.1">
    <property type="nucleotide sequence ID" value="NZ_BAAADC010000001.1"/>
</dbReference>
<sequence length="324" mass="35438">MKRLFAAALFLLLPANAQDLIPVDDSYTTAQRYNAYKIDFPEIELPVLNLQTGQKILADRLYKKAGGRALYCDVFLPKPQKARHQAVLFVHGGAWRSGRKSNFYAIANLLAQRGYVVLIPDYRLAPEAGYPAGLIDLNDAIVWAKSQAKEFGFAPDKIAISGGSSGGQMAALLAYSADKGLFKSAPGQDTRVNALINLDGLFDFTTPLALKNENAAGAKSPAALWLGGAYETAGEKWREASASNYVDVQSPPTLIIGSGMARFTAGREAVMADLDRLHIRNTYLELTHVPHTFWLFDPYLNQIVQAMDSFLSPRDSSAKKKHGK</sequence>
<name>A0A846MWI2_9PROT</name>